<dbReference type="FunFam" id="3.30.300.20:FF:000004">
    <property type="entry name" value="GTPase Der"/>
    <property type="match status" value="1"/>
</dbReference>
<keyword evidence="9" id="KW-0998">Cell outer membrane</keyword>
<gene>
    <name evidence="13" type="ORF">F511_08507</name>
</gene>
<evidence type="ECO:0000256" key="8">
    <source>
        <dbReference type="ARBA" id="ARBA00023136"/>
    </source>
</evidence>
<dbReference type="Proteomes" id="UP000250235">
    <property type="component" value="Unassembled WGS sequence"/>
</dbReference>
<keyword evidence="14" id="KW-1185">Reference proteome</keyword>
<dbReference type="Pfam" id="PF13360">
    <property type="entry name" value="PQQ_2"/>
    <property type="match status" value="1"/>
</dbReference>
<evidence type="ECO:0000256" key="2">
    <source>
        <dbReference type="ARBA" id="ARBA00020953"/>
    </source>
</evidence>
<evidence type="ECO:0000256" key="10">
    <source>
        <dbReference type="ARBA" id="ARBA00032345"/>
    </source>
</evidence>
<dbReference type="InterPro" id="IPR005225">
    <property type="entry name" value="Small_GTP-bd"/>
</dbReference>
<dbReference type="InterPro" id="IPR032859">
    <property type="entry name" value="KH_dom-like"/>
</dbReference>
<dbReference type="InterPro" id="IPR031166">
    <property type="entry name" value="G_ENGA"/>
</dbReference>
<dbReference type="PROSITE" id="PS51712">
    <property type="entry name" value="G_ENGA"/>
    <property type="match status" value="1"/>
</dbReference>
<dbReference type="InterPro" id="IPR018391">
    <property type="entry name" value="PQQ_b-propeller_rpt"/>
</dbReference>
<dbReference type="SUPFAM" id="SSF50998">
    <property type="entry name" value="Quinoprotein alcohol dehydrogenase-like"/>
    <property type="match status" value="1"/>
</dbReference>
<dbReference type="CDD" id="cd01894">
    <property type="entry name" value="EngA1"/>
    <property type="match status" value="1"/>
</dbReference>
<dbReference type="NCBIfam" id="TIGR00231">
    <property type="entry name" value="small_GTP"/>
    <property type="match status" value="1"/>
</dbReference>
<dbReference type="FunFam" id="3.40.50.300:FF:000040">
    <property type="entry name" value="GTPase Der"/>
    <property type="match status" value="1"/>
</dbReference>
<dbReference type="HAMAP" id="MF_00923">
    <property type="entry name" value="OM_assembly_BamB"/>
    <property type="match status" value="1"/>
</dbReference>
<keyword evidence="4" id="KW-0732">Signal</keyword>
<keyword evidence="6" id="KW-0547">Nucleotide-binding</keyword>
<dbReference type="Gene3D" id="3.40.50.300">
    <property type="entry name" value="P-loop containing nucleotide triphosphate hydrolases"/>
    <property type="match status" value="2"/>
</dbReference>
<dbReference type="InterPro" id="IPR002372">
    <property type="entry name" value="PQQ_rpt_dom"/>
</dbReference>
<dbReference type="SMART" id="SM00564">
    <property type="entry name" value="PQQ"/>
    <property type="match status" value="7"/>
</dbReference>
<feature type="domain" description="EngA-type G" evidence="12">
    <location>
        <begin position="733"/>
        <end position="906"/>
    </location>
</feature>
<accession>A0A2Z7A092</accession>
<dbReference type="PANTHER" id="PTHR43834">
    <property type="entry name" value="GTPASE DER"/>
    <property type="match status" value="1"/>
</dbReference>
<dbReference type="OrthoDB" id="8954335at2759"/>
<dbReference type="NCBIfam" id="TIGR03300">
    <property type="entry name" value="assembly_YfgL"/>
    <property type="match status" value="1"/>
</dbReference>
<evidence type="ECO:0000256" key="9">
    <source>
        <dbReference type="ARBA" id="ARBA00023237"/>
    </source>
</evidence>
<proteinExistence type="inferred from homology"/>
<dbReference type="Gene3D" id="3.30.300.20">
    <property type="match status" value="1"/>
</dbReference>
<dbReference type="GO" id="GO:0005525">
    <property type="term" value="F:GTP binding"/>
    <property type="evidence" value="ECO:0007669"/>
    <property type="project" value="UniProtKB-KW"/>
</dbReference>
<feature type="transmembrane region" description="Helical" evidence="11">
    <location>
        <begin position="23"/>
        <end position="40"/>
    </location>
</feature>
<dbReference type="EMBL" id="KV020168">
    <property type="protein sequence ID" value="KZV14867.1"/>
    <property type="molecule type" value="Genomic_DNA"/>
</dbReference>
<dbReference type="SUPFAM" id="SSF52540">
    <property type="entry name" value="P-loop containing nucleoside triphosphate hydrolases"/>
    <property type="match status" value="2"/>
</dbReference>
<keyword evidence="3" id="KW-0690">Ribosome biogenesis</keyword>
<dbReference type="Gene3D" id="2.130.10.10">
    <property type="entry name" value="YVTN repeat-like/Quinoprotein amine dehydrogenase"/>
    <property type="match status" value="1"/>
</dbReference>
<dbReference type="Pfam" id="PF01926">
    <property type="entry name" value="MMR_HSR1"/>
    <property type="match status" value="2"/>
</dbReference>
<evidence type="ECO:0000256" key="6">
    <source>
        <dbReference type="ARBA" id="ARBA00022741"/>
    </source>
</evidence>
<evidence type="ECO:0000259" key="12">
    <source>
        <dbReference type="PROSITE" id="PS51712"/>
    </source>
</evidence>
<evidence type="ECO:0000256" key="4">
    <source>
        <dbReference type="ARBA" id="ARBA00022729"/>
    </source>
</evidence>
<dbReference type="InterPro" id="IPR027417">
    <property type="entry name" value="P-loop_NTPase"/>
</dbReference>
<dbReference type="Pfam" id="PF09976">
    <property type="entry name" value="TPR_21"/>
    <property type="match status" value="1"/>
</dbReference>
<dbReference type="AlphaFoldDB" id="A0A2Z7A092"/>
<evidence type="ECO:0000256" key="3">
    <source>
        <dbReference type="ARBA" id="ARBA00022517"/>
    </source>
</evidence>
<evidence type="ECO:0000256" key="5">
    <source>
        <dbReference type="ARBA" id="ARBA00022737"/>
    </source>
</evidence>
<evidence type="ECO:0000256" key="7">
    <source>
        <dbReference type="ARBA" id="ARBA00023134"/>
    </source>
</evidence>
<dbReference type="NCBIfam" id="TIGR03594">
    <property type="entry name" value="GTPase_EngA"/>
    <property type="match status" value="1"/>
</dbReference>
<dbReference type="InterPro" id="IPR016484">
    <property type="entry name" value="GTPase_Der"/>
</dbReference>
<keyword evidence="8 11" id="KW-0472">Membrane</keyword>
<sequence>MAFDAYDDYEQSERVQKWLRENGLSIAAGIAIGLVGIFGLQQWRKHQANNEAAAAGLYQQAQVALTSGKPTAATAFVDELMKDYAKSPYALFAVSDRAKQEVQDKQLDKAVASLQWAEAHATDPVLKGLVQLRLARVQLAKGDGQAALATLEAMPAGQYAGLKQELRGDALVKLGRADDARTAYQAAMAALGCMKAVVKKSVWLVALGSLVLLAGCNSFKKKNLEPPTPLEKHFTPTVQVTKVWTARIGKGAGRSGLRLRPTVVDGVLYADSPDGKIGAFDAATGKKLWEKTTRSSKGWFGLGHRKGVDASYAGGPAVAGDLLAVGTLDGHVYGMSAKDGSPRWDAELDSEVITAPAISGDLVIARTQDGRIYGLDAATGKRRWVYDQGNVPLLSLRGNSPPLAANGVVFIGSDDGKLVVLREDNGEKLWEQKLANGDGRTDIERLDDADGAILLDGSTLYAAAYHGNLTAIDGPSGRPLWSRPFSTYTSLAIGGNAIYGVNDQGEVWAFDRSGGADMWKSDKLEYRWLTGPAVQGNYVVVGDMYGYVHWLQAGDGALAARERLSKKPIQAQPLVVGDTVRDALVADLPGVTRDRHYGVCRTGARPFVVVDTGGLSGVDEGLDGLTAQQVRLAIEEAQALVFVVDARDGLLPQDRNILDELRRSGKPLLLAVNKTDGLDLHDALAEFARFGIAAMLPLSAAHNRGTEELIAALLPVLPEDAHEELAGGADDSIRVAIVGRPNAGKSTLVNRLLGEERLIVSDVAGTTRDPIRVPLERDGRKYTLIDTAGVRRKARVEEAVEKFSVIKTLQSIAAAQVALVLVDARENLADQDLTLIGHAVDEGRALVIAVNKWDGLDAYQREQCQRALERRLQFVDWAKTVFISALHGSGLRELMRAVVRAHAAATKELGSSDLTRTLEQAYQSYQPPLVRGHAPKLRFAHPGGNNPPTIVIHGSRTKHIAPAYQRYLENFFRKRYRLEGTPVRIVFREGENPYAGKKNVLTEGQMRKRQRMIREMKKRKR</sequence>
<keyword evidence="11" id="KW-1133">Transmembrane helix</keyword>
<dbReference type="InterPro" id="IPR018704">
    <property type="entry name" value="SecYEG/CpoB_TPR"/>
</dbReference>
<dbReference type="InterPro" id="IPR015943">
    <property type="entry name" value="WD40/YVTN_repeat-like_dom_sf"/>
</dbReference>
<keyword evidence="7" id="KW-0342">GTP-binding</keyword>
<evidence type="ECO:0000256" key="1">
    <source>
        <dbReference type="ARBA" id="ARBA00008279"/>
    </source>
</evidence>
<evidence type="ECO:0000313" key="13">
    <source>
        <dbReference type="EMBL" id="KZV14867.1"/>
    </source>
</evidence>
<evidence type="ECO:0000313" key="14">
    <source>
        <dbReference type="Proteomes" id="UP000250235"/>
    </source>
</evidence>
<dbReference type="InterPro" id="IPR011990">
    <property type="entry name" value="TPR-like_helical_dom_sf"/>
</dbReference>
<dbReference type="CDD" id="cd01895">
    <property type="entry name" value="EngA2"/>
    <property type="match status" value="1"/>
</dbReference>
<dbReference type="GO" id="GO:0043022">
    <property type="term" value="F:ribosome binding"/>
    <property type="evidence" value="ECO:0007669"/>
    <property type="project" value="TreeGrafter"/>
</dbReference>
<dbReference type="Gene3D" id="1.25.40.10">
    <property type="entry name" value="Tetratricopeptide repeat domain"/>
    <property type="match status" value="1"/>
</dbReference>
<comment type="similarity">
    <text evidence="1">Belongs to the TRAFAC class TrmE-Era-EngA-EngB-Septin-like GTPase superfamily. EngA (Der) GTPase family.</text>
</comment>
<dbReference type="PANTHER" id="PTHR43834:SF6">
    <property type="entry name" value="GTPASE DER"/>
    <property type="match status" value="1"/>
</dbReference>
<dbReference type="InterPro" id="IPR017687">
    <property type="entry name" value="BamB"/>
</dbReference>
<dbReference type="InterPro" id="IPR015946">
    <property type="entry name" value="KH_dom-like_a/b"/>
</dbReference>
<dbReference type="GO" id="GO:0042254">
    <property type="term" value="P:ribosome biogenesis"/>
    <property type="evidence" value="ECO:0007669"/>
    <property type="project" value="UniProtKB-KW"/>
</dbReference>
<reference evidence="13 14" key="1">
    <citation type="journal article" date="2015" name="Proc. Natl. Acad. Sci. U.S.A.">
        <title>The resurrection genome of Boea hygrometrica: A blueprint for survival of dehydration.</title>
        <authorList>
            <person name="Xiao L."/>
            <person name="Yang G."/>
            <person name="Zhang L."/>
            <person name="Yang X."/>
            <person name="Zhao S."/>
            <person name="Ji Z."/>
            <person name="Zhou Q."/>
            <person name="Hu M."/>
            <person name="Wang Y."/>
            <person name="Chen M."/>
            <person name="Xu Y."/>
            <person name="Jin H."/>
            <person name="Xiao X."/>
            <person name="Hu G."/>
            <person name="Bao F."/>
            <person name="Hu Y."/>
            <person name="Wan P."/>
            <person name="Li L."/>
            <person name="Deng X."/>
            <person name="Kuang T."/>
            <person name="Xiang C."/>
            <person name="Zhu J.K."/>
            <person name="Oliver M.J."/>
            <person name="He Y."/>
        </authorList>
    </citation>
    <scope>NUCLEOTIDE SEQUENCE [LARGE SCALE GENOMIC DNA]</scope>
    <source>
        <strain evidence="14">cv. XS01</strain>
    </source>
</reference>
<dbReference type="InterPro" id="IPR006073">
    <property type="entry name" value="GTP-bd"/>
</dbReference>
<keyword evidence="5" id="KW-0677">Repeat</keyword>
<evidence type="ECO:0000256" key="11">
    <source>
        <dbReference type="SAM" id="Phobius"/>
    </source>
</evidence>
<protein>
    <recommendedName>
        <fullName evidence="2">GTPase Der</fullName>
    </recommendedName>
    <alternativeName>
        <fullName evidence="10">GTP-binding protein EngA</fullName>
    </alternativeName>
</protein>
<dbReference type="Pfam" id="PF14714">
    <property type="entry name" value="KH_dom-like"/>
    <property type="match status" value="1"/>
</dbReference>
<keyword evidence="11" id="KW-0812">Transmembrane</keyword>
<dbReference type="InterPro" id="IPR011047">
    <property type="entry name" value="Quinoprotein_ADH-like_sf"/>
</dbReference>
<organism evidence="13 14">
    <name type="scientific">Dorcoceras hygrometricum</name>
    <dbReference type="NCBI Taxonomy" id="472368"/>
    <lineage>
        <taxon>Eukaryota</taxon>
        <taxon>Viridiplantae</taxon>
        <taxon>Streptophyta</taxon>
        <taxon>Embryophyta</taxon>
        <taxon>Tracheophyta</taxon>
        <taxon>Spermatophyta</taxon>
        <taxon>Magnoliopsida</taxon>
        <taxon>eudicotyledons</taxon>
        <taxon>Gunneridae</taxon>
        <taxon>Pentapetalae</taxon>
        <taxon>asterids</taxon>
        <taxon>lamiids</taxon>
        <taxon>Lamiales</taxon>
        <taxon>Gesneriaceae</taxon>
        <taxon>Didymocarpoideae</taxon>
        <taxon>Trichosporeae</taxon>
        <taxon>Loxocarpinae</taxon>
        <taxon>Dorcoceras</taxon>
    </lineage>
</organism>
<dbReference type="HAMAP" id="MF_00195">
    <property type="entry name" value="GTPase_Der"/>
    <property type="match status" value="1"/>
</dbReference>
<name>A0A2Z7A092_9LAMI</name>